<dbReference type="SUPFAM" id="SSF56112">
    <property type="entry name" value="Protein kinase-like (PK-like)"/>
    <property type="match status" value="1"/>
</dbReference>
<dbReference type="InterPro" id="IPR011009">
    <property type="entry name" value="Kinase-like_dom_sf"/>
</dbReference>
<feature type="domain" description="Protein kinase" evidence="1">
    <location>
        <begin position="1"/>
        <end position="107"/>
    </location>
</feature>
<sequence length="107" mass="11963">LARGLGYLHSHGTSPIIHGDIKGNNVLVESREGQVVARLTDFGLAHVRESLEELGPSTTSTLTQGNVRWMAIERLNPEKYGLHSHRDAKTTKSDIFELMRTFYEVGF</sequence>
<dbReference type="InParanoid" id="A0A165ER03"/>
<name>A0A165ER03_9BASI</name>
<evidence type="ECO:0000259" key="1">
    <source>
        <dbReference type="PROSITE" id="PS50011"/>
    </source>
</evidence>
<dbReference type="PANTHER" id="PTHR44329:SF214">
    <property type="entry name" value="PROTEIN KINASE DOMAIN-CONTAINING PROTEIN"/>
    <property type="match status" value="1"/>
</dbReference>
<dbReference type="EMBL" id="KV423996">
    <property type="protein sequence ID" value="KZT55358.1"/>
    <property type="molecule type" value="Genomic_DNA"/>
</dbReference>
<dbReference type="GO" id="GO:0004674">
    <property type="term" value="F:protein serine/threonine kinase activity"/>
    <property type="evidence" value="ECO:0007669"/>
    <property type="project" value="TreeGrafter"/>
</dbReference>
<dbReference type="Pfam" id="PF00069">
    <property type="entry name" value="Pkinase"/>
    <property type="match status" value="1"/>
</dbReference>
<dbReference type="InterPro" id="IPR008271">
    <property type="entry name" value="Ser/Thr_kinase_AS"/>
</dbReference>
<reference evidence="2 3" key="1">
    <citation type="journal article" date="2016" name="Mol. Biol. Evol.">
        <title>Comparative Genomics of Early-Diverging Mushroom-Forming Fungi Provides Insights into the Origins of Lignocellulose Decay Capabilities.</title>
        <authorList>
            <person name="Nagy L.G."/>
            <person name="Riley R."/>
            <person name="Tritt A."/>
            <person name="Adam C."/>
            <person name="Daum C."/>
            <person name="Floudas D."/>
            <person name="Sun H."/>
            <person name="Yadav J.S."/>
            <person name="Pangilinan J."/>
            <person name="Larsson K.H."/>
            <person name="Matsuura K."/>
            <person name="Barry K."/>
            <person name="Labutti K."/>
            <person name="Kuo R."/>
            <person name="Ohm R.A."/>
            <person name="Bhattacharya S.S."/>
            <person name="Shirouzu T."/>
            <person name="Yoshinaga Y."/>
            <person name="Martin F.M."/>
            <person name="Grigoriev I.V."/>
            <person name="Hibbett D.S."/>
        </authorList>
    </citation>
    <scope>NUCLEOTIDE SEQUENCE [LARGE SCALE GENOMIC DNA]</scope>
    <source>
        <strain evidence="2 3">HHB12733</strain>
    </source>
</reference>
<dbReference type="PROSITE" id="PS50011">
    <property type="entry name" value="PROTEIN_KINASE_DOM"/>
    <property type="match status" value="1"/>
</dbReference>
<dbReference type="Gene3D" id="1.10.510.10">
    <property type="entry name" value="Transferase(Phosphotransferase) domain 1"/>
    <property type="match status" value="1"/>
</dbReference>
<proteinExistence type="predicted"/>
<organism evidence="2 3">
    <name type="scientific">Calocera cornea HHB12733</name>
    <dbReference type="NCBI Taxonomy" id="1353952"/>
    <lineage>
        <taxon>Eukaryota</taxon>
        <taxon>Fungi</taxon>
        <taxon>Dikarya</taxon>
        <taxon>Basidiomycota</taxon>
        <taxon>Agaricomycotina</taxon>
        <taxon>Dacrymycetes</taxon>
        <taxon>Dacrymycetales</taxon>
        <taxon>Dacrymycetaceae</taxon>
        <taxon>Calocera</taxon>
    </lineage>
</organism>
<dbReference type="STRING" id="1353952.A0A165ER03"/>
<accession>A0A165ER03</accession>
<dbReference type="GO" id="GO:0005524">
    <property type="term" value="F:ATP binding"/>
    <property type="evidence" value="ECO:0007669"/>
    <property type="project" value="InterPro"/>
</dbReference>
<dbReference type="OrthoDB" id="4062651at2759"/>
<dbReference type="AlphaFoldDB" id="A0A165ER03"/>
<dbReference type="PANTHER" id="PTHR44329">
    <property type="entry name" value="SERINE/THREONINE-PROTEIN KINASE TNNI3K-RELATED"/>
    <property type="match status" value="1"/>
</dbReference>
<dbReference type="Proteomes" id="UP000076842">
    <property type="component" value="Unassembled WGS sequence"/>
</dbReference>
<dbReference type="InterPro" id="IPR051681">
    <property type="entry name" value="Ser/Thr_Kinases-Pseudokinases"/>
</dbReference>
<dbReference type="InterPro" id="IPR000719">
    <property type="entry name" value="Prot_kinase_dom"/>
</dbReference>
<evidence type="ECO:0000313" key="2">
    <source>
        <dbReference type="EMBL" id="KZT55358.1"/>
    </source>
</evidence>
<dbReference type="PROSITE" id="PS00108">
    <property type="entry name" value="PROTEIN_KINASE_ST"/>
    <property type="match status" value="1"/>
</dbReference>
<feature type="non-terminal residue" evidence="2">
    <location>
        <position position="1"/>
    </location>
</feature>
<evidence type="ECO:0000313" key="3">
    <source>
        <dbReference type="Proteomes" id="UP000076842"/>
    </source>
</evidence>
<keyword evidence="3" id="KW-1185">Reference proteome</keyword>
<protein>
    <recommendedName>
        <fullName evidence="1">Protein kinase domain-containing protein</fullName>
    </recommendedName>
</protein>
<gene>
    <name evidence="2" type="ORF">CALCODRAFT_437296</name>
</gene>